<name>A0ABT4VCF7_9HELI</name>
<evidence type="ECO:0000259" key="1">
    <source>
        <dbReference type="Pfam" id="PF13114"/>
    </source>
</evidence>
<proteinExistence type="predicted"/>
<dbReference type="InterPro" id="IPR022572">
    <property type="entry name" value="DNA_rep/recomb_RecO_N"/>
</dbReference>
<reference evidence="2 3" key="1">
    <citation type="submission" date="2023-01" db="EMBL/GenBank/DDBJ databases">
        <title>Description of Helicobacter ibis sp. nov. isolated from faecal droppings of black-faced ibis (Theristicus melanopis).</title>
        <authorList>
            <person name="Lopez-Cantillo M."/>
            <person name="Vidal-Veuthey B."/>
            <person name="Mella A."/>
            <person name="De La Haba R."/>
            <person name="Collado L."/>
        </authorList>
    </citation>
    <scope>NUCLEOTIDE SEQUENCE [LARGE SCALE GENOMIC DNA]</scope>
    <source>
        <strain evidence="2 3">A82</strain>
    </source>
</reference>
<evidence type="ECO:0000313" key="2">
    <source>
        <dbReference type="EMBL" id="MDA3968389.1"/>
    </source>
</evidence>
<protein>
    <submittedName>
        <fullName evidence="2">Recombination protein RecO</fullName>
    </submittedName>
</protein>
<dbReference type="Pfam" id="PF13114">
    <property type="entry name" value="RecO_N_2"/>
    <property type="match status" value="1"/>
</dbReference>
<dbReference type="NCBIfam" id="NF010483">
    <property type="entry name" value="PRK13908.1"/>
    <property type="match status" value="1"/>
</dbReference>
<accession>A0ABT4VCF7</accession>
<feature type="domain" description="DNA replication/recombination mediator RecO N-terminal" evidence="1">
    <location>
        <begin position="1"/>
        <end position="71"/>
    </location>
</feature>
<evidence type="ECO:0000313" key="3">
    <source>
        <dbReference type="Proteomes" id="UP001210261"/>
    </source>
</evidence>
<organism evidence="2 3">
    <name type="scientific">Helicobacter ibis</name>
    <dbReference type="NCBI Taxonomy" id="2962633"/>
    <lineage>
        <taxon>Bacteria</taxon>
        <taxon>Pseudomonadati</taxon>
        <taxon>Campylobacterota</taxon>
        <taxon>Epsilonproteobacteria</taxon>
        <taxon>Campylobacterales</taxon>
        <taxon>Helicobacteraceae</taxon>
        <taxon>Helicobacter</taxon>
    </lineage>
</organism>
<dbReference type="RefSeq" id="WP_271020681.1">
    <property type="nucleotide sequence ID" value="NZ_JAQHXR010000001.1"/>
</dbReference>
<keyword evidence="3" id="KW-1185">Reference proteome</keyword>
<gene>
    <name evidence="2" type="primary">recO</name>
    <name evidence="2" type="ORF">PF021_01720</name>
</gene>
<dbReference type="Proteomes" id="UP001210261">
    <property type="component" value="Unassembled WGS sequence"/>
</dbReference>
<sequence length="204" mass="24089">MQGYILHTHKVRDEDLLVKIITTNHIYTLYRFYGARHSTIHIGHKIDFIIERDIKNLGKLREPSHLSFDWEIHSHKRYYWQQYITLLNTHLQDVSNIDSFYFDHLEHGAIRLNKEEPKRCMLSLYAKLLNFEGRNNPLNTCLICNNILNGDKIIILRGILAAHKECINGTLFNKSKILHWLNGNGEFLEDNEVDKLWEILLLGI</sequence>
<comment type="caution">
    <text evidence="2">The sequence shown here is derived from an EMBL/GenBank/DDBJ whole genome shotgun (WGS) entry which is preliminary data.</text>
</comment>
<dbReference type="EMBL" id="JAQHXR010000001">
    <property type="protein sequence ID" value="MDA3968389.1"/>
    <property type="molecule type" value="Genomic_DNA"/>
</dbReference>